<reference evidence="2" key="1">
    <citation type="submission" date="2016-07" db="EMBL/GenBank/DDBJ databases">
        <title>De novo transcriptome assembly of four accessions of the metal hyperaccumulator plant Noccaea caerulescens.</title>
        <authorList>
            <person name="Blande D."/>
            <person name="Halimaa P."/>
            <person name="Tervahauta A.I."/>
            <person name="Aarts M.G."/>
            <person name="Karenlampi S.O."/>
        </authorList>
    </citation>
    <scope>NUCLEOTIDE SEQUENCE</scope>
</reference>
<name>A0A1J3DU35_NOCCA</name>
<gene>
    <name evidence="2" type="ORF">GA_TR16408_c0_g1_i1_g.52502</name>
</gene>
<dbReference type="AlphaFoldDB" id="A0A1J3DU35"/>
<dbReference type="EMBL" id="GEVI01009850">
    <property type="protein sequence ID" value="JAU22470.1"/>
    <property type="molecule type" value="Transcribed_RNA"/>
</dbReference>
<evidence type="ECO:0000313" key="2">
    <source>
        <dbReference type="EMBL" id="JAU22470.1"/>
    </source>
</evidence>
<accession>A0A1J3DU35</accession>
<keyword evidence="1" id="KW-1133">Transmembrane helix</keyword>
<keyword evidence="1" id="KW-0812">Transmembrane</keyword>
<protein>
    <submittedName>
        <fullName evidence="2">Uncharacterized protein</fullName>
    </submittedName>
</protein>
<feature type="transmembrane region" description="Helical" evidence="1">
    <location>
        <begin position="84"/>
        <end position="102"/>
    </location>
</feature>
<evidence type="ECO:0000256" key="1">
    <source>
        <dbReference type="SAM" id="Phobius"/>
    </source>
</evidence>
<proteinExistence type="predicted"/>
<keyword evidence="1" id="KW-0472">Membrane</keyword>
<sequence>MGSLQRLETLRALEELTKRRRLGFLMYPHRHGFCSFSFAQHSADGGEDDVIAAAHGLSCIGEHVTASAAGVRITRRTTARTKTGTHVALIITIFLGLLLCLFL</sequence>
<organism evidence="2">
    <name type="scientific">Noccaea caerulescens</name>
    <name type="common">Alpine penny-cress</name>
    <name type="synonym">Thlaspi caerulescens</name>
    <dbReference type="NCBI Taxonomy" id="107243"/>
    <lineage>
        <taxon>Eukaryota</taxon>
        <taxon>Viridiplantae</taxon>
        <taxon>Streptophyta</taxon>
        <taxon>Embryophyta</taxon>
        <taxon>Tracheophyta</taxon>
        <taxon>Spermatophyta</taxon>
        <taxon>Magnoliopsida</taxon>
        <taxon>eudicotyledons</taxon>
        <taxon>Gunneridae</taxon>
        <taxon>Pentapetalae</taxon>
        <taxon>rosids</taxon>
        <taxon>malvids</taxon>
        <taxon>Brassicales</taxon>
        <taxon>Brassicaceae</taxon>
        <taxon>Coluteocarpeae</taxon>
        <taxon>Noccaea</taxon>
    </lineage>
</organism>